<keyword evidence="3" id="KW-0809">Transit peptide</keyword>
<comment type="similarity">
    <text evidence="2">Belongs to the ATP11 family.</text>
</comment>
<dbReference type="InParanoid" id="A0A0L0HQL8"/>
<dbReference type="FunCoup" id="A0A0L0HQL8">
    <property type="interactions" value="225"/>
</dbReference>
<evidence type="ECO:0000256" key="2">
    <source>
        <dbReference type="ARBA" id="ARBA00009116"/>
    </source>
</evidence>
<dbReference type="GO" id="GO:0005739">
    <property type="term" value="C:mitochondrion"/>
    <property type="evidence" value="ECO:0007669"/>
    <property type="project" value="UniProtKB-SubCell"/>
</dbReference>
<evidence type="ECO:0000313" key="7">
    <source>
        <dbReference type="Proteomes" id="UP000053201"/>
    </source>
</evidence>
<dbReference type="VEuPathDB" id="FungiDB:SPPG_02154"/>
<reference evidence="6 7" key="1">
    <citation type="submission" date="2009-08" db="EMBL/GenBank/DDBJ databases">
        <title>The Genome Sequence of Spizellomyces punctatus strain DAOM BR117.</title>
        <authorList>
            <consortium name="The Broad Institute Genome Sequencing Platform"/>
            <person name="Russ C."/>
            <person name="Cuomo C."/>
            <person name="Shea T."/>
            <person name="Young S.K."/>
            <person name="Zeng Q."/>
            <person name="Koehrsen M."/>
            <person name="Haas B."/>
            <person name="Borodovsky M."/>
            <person name="Guigo R."/>
            <person name="Alvarado L."/>
            <person name="Berlin A."/>
            <person name="Bochicchio J."/>
            <person name="Borenstein D."/>
            <person name="Chapman S."/>
            <person name="Chen Z."/>
            <person name="Engels R."/>
            <person name="Freedman E."/>
            <person name="Gellesch M."/>
            <person name="Goldberg J."/>
            <person name="Griggs A."/>
            <person name="Gujja S."/>
            <person name="Heiman D."/>
            <person name="Hepburn T."/>
            <person name="Howarth C."/>
            <person name="Jen D."/>
            <person name="Larson L."/>
            <person name="Lewis B."/>
            <person name="Mehta T."/>
            <person name="Park D."/>
            <person name="Pearson M."/>
            <person name="Roberts A."/>
            <person name="Saif S."/>
            <person name="Shenoy N."/>
            <person name="Sisk P."/>
            <person name="Stolte C."/>
            <person name="Sykes S."/>
            <person name="Thomson T."/>
            <person name="Walk T."/>
            <person name="White J."/>
            <person name="Yandava C."/>
            <person name="Burger G."/>
            <person name="Gray M.W."/>
            <person name="Holland P.W.H."/>
            <person name="King N."/>
            <person name="Lang F.B.F."/>
            <person name="Roger A.J."/>
            <person name="Ruiz-Trillo I."/>
            <person name="Lander E."/>
            <person name="Nusbaum C."/>
        </authorList>
    </citation>
    <scope>NUCLEOTIDE SEQUENCE [LARGE SCALE GENOMIC DNA]</scope>
    <source>
        <strain evidence="6 7">DAOM BR117</strain>
    </source>
</reference>
<dbReference type="OMA" id="FEMQFLE"/>
<evidence type="ECO:0000313" key="6">
    <source>
        <dbReference type="EMBL" id="KND03089.1"/>
    </source>
</evidence>
<feature type="compositionally biased region" description="Basic and acidic residues" evidence="5">
    <location>
        <begin position="53"/>
        <end position="65"/>
    </location>
</feature>
<protein>
    <recommendedName>
        <fullName evidence="8">ATP synthase mitochondrial F1 complex assembly factor 1</fullName>
    </recommendedName>
</protein>
<feature type="compositionally biased region" description="Basic and acidic residues" evidence="5">
    <location>
        <begin position="24"/>
        <end position="41"/>
    </location>
</feature>
<dbReference type="OrthoDB" id="16535at2759"/>
<dbReference type="InterPro" id="IPR010591">
    <property type="entry name" value="ATP11"/>
</dbReference>
<comment type="subcellular location">
    <subcellularLocation>
        <location evidence="1">Mitochondrion</location>
    </subcellularLocation>
</comment>
<dbReference type="GeneID" id="27685764"/>
<dbReference type="AlphaFoldDB" id="A0A0L0HQL8"/>
<dbReference type="STRING" id="645134.A0A0L0HQL8"/>
<dbReference type="GO" id="GO:0033615">
    <property type="term" value="P:mitochondrial proton-transporting ATP synthase complex assembly"/>
    <property type="evidence" value="ECO:0007669"/>
    <property type="project" value="TreeGrafter"/>
</dbReference>
<keyword evidence="7" id="KW-1185">Reference proteome</keyword>
<organism evidence="6 7">
    <name type="scientific">Spizellomyces punctatus (strain DAOM BR117)</name>
    <dbReference type="NCBI Taxonomy" id="645134"/>
    <lineage>
        <taxon>Eukaryota</taxon>
        <taxon>Fungi</taxon>
        <taxon>Fungi incertae sedis</taxon>
        <taxon>Chytridiomycota</taxon>
        <taxon>Chytridiomycota incertae sedis</taxon>
        <taxon>Chytridiomycetes</taxon>
        <taxon>Spizellomycetales</taxon>
        <taxon>Spizellomycetaceae</taxon>
        <taxon>Spizellomyces</taxon>
    </lineage>
</organism>
<keyword evidence="4" id="KW-0496">Mitochondrion</keyword>
<evidence type="ECO:0000256" key="1">
    <source>
        <dbReference type="ARBA" id="ARBA00004173"/>
    </source>
</evidence>
<dbReference type="RefSeq" id="XP_016611128.1">
    <property type="nucleotide sequence ID" value="XM_016750454.1"/>
</dbReference>
<proteinExistence type="inferred from homology"/>
<evidence type="ECO:0000256" key="4">
    <source>
        <dbReference type="ARBA" id="ARBA00023128"/>
    </source>
</evidence>
<evidence type="ECO:0000256" key="3">
    <source>
        <dbReference type="ARBA" id="ARBA00022946"/>
    </source>
</evidence>
<dbReference type="Proteomes" id="UP000053201">
    <property type="component" value="Unassembled WGS sequence"/>
</dbReference>
<accession>A0A0L0HQL8</accession>
<feature type="region of interest" description="Disordered" evidence="5">
    <location>
        <begin position="18"/>
        <end position="79"/>
    </location>
</feature>
<gene>
    <name evidence="6" type="ORF">SPPG_02154</name>
</gene>
<evidence type="ECO:0008006" key="8">
    <source>
        <dbReference type="Google" id="ProtNLM"/>
    </source>
</evidence>
<sequence length="259" mass="29530">MRTSSRKRFRGVGFELTTQNLETFSDRDSSEGAKSVDELIQRKRSAPPPEPSNENKDDKPDETKTGKSVKGLAPRADGLPSHVKSLEKIVDVERLKQESSDQIANIWNEYHSSRQCLSGAMPSSFYQSLLDQAKKFPMFLLPLPRNEGYEFFLLQFSGHQIYFTPLLEYKTHRENARPHLVLTHYVELADEKDIVLMVGELGDPDRKILTLQEAQNLVYQMQIFYVTGSQAKKDLVETFHKNPAGFDYQSLISAVETLS</sequence>
<dbReference type="PANTHER" id="PTHR13126:SF0">
    <property type="entry name" value="ATP SYNTHASE MITOCHONDRIAL F1 COMPLEX ASSEMBLY FACTOR 1"/>
    <property type="match status" value="1"/>
</dbReference>
<dbReference type="PANTHER" id="PTHR13126">
    <property type="entry name" value="CHAPERONE ATP11"/>
    <property type="match status" value="1"/>
</dbReference>
<dbReference type="Pfam" id="PF06644">
    <property type="entry name" value="ATP11"/>
    <property type="match status" value="1"/>
</dbReference>
<evidence type="ECO:0000256" key="5">
    <source>
        <dbReference type="SAM" id="MobiDB-lite"/>
    </source>
</evidence>
<name>A0A0L0HQL8_SPIPD</name>
<dbReference type="eggNOG" id="KOG3281">
    <property type="taxonomic scope" value="Eukaryota"/>
</dbReference>
<dbReference type="EMBL" id="KQ257452">
    <property type="protein sequence ID" value="KND03089.1"/>
    <property type="molecule type" value="Genomic_DNA"/>
</dbReference>